<comment type="function">
    <text evidence="6">Catalyzes the conversion of (8S)-3',8-cyclo-7,8-dihydroguanosine 5'-triphosphate to cyclic pyranopterin monophosphate (cPMP).</text>
</comment>
<dbReference type="HAMAP" id="MF_01224_B">
    <property type="entry name" value="MoaC_B"/>
    <property type="match status" value="1"/>
</dbReference>
<evidence type="ECO:0000256" key="6">
    <source>
        <dbReference type="HAMAP-Rule" id="MF_01224"/>
    </source>
</evidence>
<name>A0ABX7S908_9BACT</name>
<dbReference type="PANTHER" id="PTHR22960">
    <property type="entry name" value="MOLYBDOPTERIN COFACTOR SYNTHESIS PROTEIN A"/>
    <property type="match status" value="1"/>
</dbReference>
<sequence length="167" mass="18346">MEFSHIDKDGKAKMVNVGGKADTKRTAVAYGKVTMRKETLNAIINDEIPKGDVFTVAKVAGIMAAKNTSSIIPMCHNIFLTGVDINFESKIEKEKGIVEIFARVNTIGKTGAEMEALTAVSVAALTLYDMCKSVDKMITIENIYLMEKFGGKSGHWRREDESLHNNS</sequence>
<comment type="similarity">
    <text evidence="6">Belongs to the MoaC family.</text>
</comment>
<proteinExistence type="inferred from homology"/>
<accession>A0ABX7S908</accession>
<feature type="active site" evidence="6">
    <location>
        <position position="129"/>
    </location>
</feature>
<dbReference type="CDD" id="cd01420">
    <property type="entry name" value="MoaC_PE"/>
    <property type="match status" value="1"/>
</dbReference>
<evidence type="ECO:0000256" key="1">
    <source>
        <dbReference type="ARBA" id="ARBA00001637"/>
    </source>
</evidence>
<dbReference type="Proteomes" id="UP000671862">
    <property type="component" value="Chromosome"/>
</dbReference>
<dbReference type="RefSeq" id="WP_207567080.1">
    <property type="nucleotide sequence ID" value="NZ_CP071446.1"/>
</dbReference>
<reference evidence="8 9" key="1">
    <citation type="submission" date="2021-03" db="EMBL/GenBank/DDBJ databases">
        <title>Thermosipho ferrireducens sp.nov., an anaerobic thermophilic iron-reducing bacterium isolated from a deep-sea hydrothermal sulfide deposits.</title>
        <authorList>
            <person name="Zeng X."/>
            <person name="Chen Y."/>
            <person name="Shao Z."/>
        </authorList>
    </citation>
    <scope>NUCLEOTIDE SEQUENCE [LARGE SCALE GENOMIC DNA]</scope>
    <source>
        <strain evidence="8 9">JL129W03</strain>
    </source>
</reference>
<organism evidence="8 9">
    <name type="scientific">Thermosipho ferrireducens</name>
    <dbReference type="NCBI Taxonomy" id="2571116"/>
    <lineage>
        <taxon>Bacteria</taxon>
        <taxon>Thermotogati</taxon>
        <taxon>Thermotogota</taxon>
        <taxon>Thermotogae</taxon>
        <taxon>Thermotogales</taxon>
        <taxon>Fervidobacteriaceae</taxon>
        <taxon>Thermosipho</taxon>
    </lineage>
</organism>
<keyword evidence="9" id="KW-1185">Reference proteome</keyword>
<dbReference type="EMBL" id="CP071446">
    <property type="protein sequence ID" value="QTA38361.1"/>
    <property type="molecule type" value="Genomic_DNA"/>
</dbReference>
<dbReference type="Pfam" id="PF01967">
    <property type="entry name" value="MoaC"/>
    <property type="match status" value="1"/>
</dbReference>
<dbReference type="Gene3D" id="3.30.70.640">
    <property type="entry name" value="Molybdopterin cofactor biosynthesis C (MoaC) domain"/>
    <property type="match status" value="1"/>
</dbReference>
<evidence type="ECO:0000256" key="4">
    <source>
        <dbReference type="ARBA" id="ARBA00023150"/>
    </source>
</evidence>
<evidence type="ECO:0000256" key="2">
    <source>
        <dbReference type="ARBA" id="ARBA00005046"/>
    </source>
</evidence>
<comment type="subunit">
    <text evidence="6">Homohexamer; trimer of dimers.</text>
</comment>
<dbReference type="InterPro" id="IPR047594">
    <property type="entry name" value="MoaC_bact/euk"/>
</dbReference>
<comment type="catalytic activity">
    <reaction evidence="1 6">
        <text>(8S)-3',8-cyclo-7,8-dihydroguanosine 5'-triphosphate = cyclic pyranopterin phosphate + diphosphate</text>
        <dbReference type="Rhea" id="RHEA:49580"/>
        <dbReference type="ChEBI" id="CHEBI:33019"/>
        <dbReference type="ChEBI" id="CHEBI:59648"/>
        <dbReference type="ChEBI" id="CHEBI:131766"/>
        <dbReference type="EC" id="4.6.1.17"/>
    </reaction>
</comment>
<dbReference type="SUPFAM" id="SSF55040">
    <property type="entry name" value="Molybdenum cofactor biosynthesis protein C, MoaC"/>
    <property type="match status" value="1"/>
</dbReference>
<evidence type="ECO:0000259" key="7">
    <source>
        <dbReference type="Pfam" id="PF01967"/>
    </source>
</evidence>
<dbReference type="NCBIfam" id="TIGR00581">
    <property type="entry name" value="moaC"/>
    <property type="match status" value="1"/>
</dbReference>
<dbReference type="InterPro" id="IPR050105">
    <property type="entry name" value="MoCo_biosynth_MoaA/MoaC"/>
</dbReference>
<evidence type="ECO:0000313" key="9">
    <source>
        <dbReference type="Proteomes" id="UP000671862"/>
    </source>
</evidence>
<dbReference type="InterPro" id="IPR036522">
    <property type="entry name" value="MoaC_sf"/>
</dbReference>
<dbReference type="InterPro" id="IPR023045">
    <property type="entry name" value="MoaC"/>
</dbReference>
<keyword evidence="4 6" id="KW-0501">Molybdenum cofactor biosynthesis</keyword>
<dbReference type="InterPro" id="IPR002820">
    <property type="entry name" value="Mopterin_CF_biosynth-C_dom"/>
</dbReference>
<feature type="domain" description="Molybdopterin cofactor biosynthesis C (MoaC)" evidence="7">
    <location>
        <begin position="14"/>
        <end position="151"/>
    </location>
</feature>
<gene>
    <name evidence="6 8" type="primary">moaC</name>
    <name evidence="8" type="ORF">JYK00_02185</name>
</gene>
<keyword evidence="5 6" id="KW-0456">Lyase</keyword>
<dbReference type="GO" id="GO:0061799">
    <property type="term" value="F:cyclic pyranopterin monophosphate synthase activity"/>
    <property type="evidence" value="ECO:0007669"/>
    <property type="project" value="UniProtKB-EC"/>
</dbReference>
<evidence type="ECO:0000256" key="5">
    <source>
        <dbReference type="ARBA" id="ARBA00023239"/>
    </source>
</evidence>
<evidence type="ECO:0000256" key="3">
    <source>
        <dbReference type="ARBA" id="ARBA00012575"/>
    </source>
</evidence>
<protein>
    <recommendedName>
        <fullName evidence="3 6">Cyclic pyranopterin monophosphate synthase</fullName>
        <ecNumber evidence="3 6">4.6.1.17</ecNumber>
    </recommendedName>
    <alternativeName>
        <fullName evidence="6">Molybdenum cofactor biosynthesis protein C</fullName>
    </alternativeName>
</protein>
<dbReference type="EC" id="4.6.1.17" evidence="3 6"/>
<evidence type="ECO:0000313" key="8">
    <source>
        <dbReference type="EMBL" id="QTA38361.1"/>
    </source>
</evidence>
<feature type="binding site" evidence="6">
    <location>
        <begin position="114"/>
        <end position="115"/>
    </location>
    <ligand>
        <name>substrate</name>
    </ligand>
</feature>
<comment type="pathway">
    <text evidence="2 6">Cofactor biosynthesis; molybdopterin biosynthesis.</text>
</comment>
<dbReference type="NCBIfam" id="NF006870">
    <property type="entry name" value="PRK09364.1"/>
    <property type="match status" value="1"/>
</dbReference>
<feature type="binding site" evidence="6">
    <location>
        <begin position="74"/>
        <end position="76"/>
    </location>
    <ligand>
        <name>substrate</name>
    </ligand>
</feature>